<dbReference type="InterPro" id="IPR036397">
    <property type="entry name" value="RNaseH_sf"/>
</dbReference>
<reference evidence="2 3" key="1">
    <citation type="journal article" date="2023" name="Arcadia Sci">
        <title>De novo assembly of a long-read Amblyomma americanum tick genome.</title>
        <authorList>
            <person name="Chou S."/>
            <person name="Poskanzer K.E."/>
            <person name="Rollins M."/>
            <person name="Thuy-Boun P.S."/>
        </authorList>
    </citation>
    <scope>NUCLEOTIDE SEQUENCE [LARGE SCALE GENOMIC DNA]</scope>
    <source>
        <strain evidence="2">F_SG_1</strain>
        <tissue evidence="2">Salivary glands</tissue>
    </source>
</reference>
<evidence type="ECO:0000256" key="1">
    <source>
        <dbReference type="SAM" id="MobiDB-lite"/>
    </source>
</evidence>
<evidence type="ECO:0000313" key="3">
    <source>
        <dbReference type="Proteomes" id="UP001321473"/>
    </source>
</evidence>
<proteinExistence type="predicted"/>
<feature type="region of interest" description="Disordered" evidence="1">
    <location>
        <begin position="1"/>
        <end position="47"/>
    </location>
</feature>
<dbReference type="PANTHER" id="PTHR46060:SF1">
    <property type="entry name" value="MARINER MOS1 TRANSPOSASE-LIKE PROTEIN"/>
    <property type="match status" value="1"/>
</dbReference>
<dbReference type="AlphaFoldDB" id="A0AAQ4FE88"/>
<gene>
    <name evidence="2" type="ORF">V5799_008687</name>
</gene>
<accession>A0AAQ4FE88</accession>
<keyword evidence="3" id="KW-1185">Reference proteome</keyword>
<dbReference type="GO" id="GO:0003676">
    <property type="term" value="F:nucleic acid binding"/>
    <property type="evidence" value="ECO:0007669"/>
    <property type="project" value="InterPro"/>
</dbReference>
<dbReference type="Gene3D" id="3.30.420.10">
    <property type="entry name" value="Ribonuclease H-like superfamily/Ribonuclease H"/>
    <property type="match status" value="1"/>
</dbReference>
<dbReference type="InterPro" id="IPR052709">
    <property type="entry name" value="Transposase-MT_Hybrid"/>
</dbReference>
<feature type="compositionally biased region" description="Basic and acidic residues" evidence="1">
    <location>
        <begin position="1"/>
        <end position="11"/>
    </location>
</feature>
<dbReference type="Proteomes" id="UP001321473">
    <property type="component" value="Unassembled WGS sequence"/>
</dbReference>
<protein>
    <submittedName>
        <fullName evidence="2">Uncharacterized protein</fullName>
    </submittedName>
</protein>
<comment type="caution">
    <text evidence="2">The sequence shown here is derived from an EMBL/GenBank/DDBJ whole genome shotgun (WGS) entry which is preliminary data.</text>
</comment>
<evidence type="ECO:0000313" key="2">
    <source>
        <dbReference type="EMBL" id="KAK8784948.1"/>
    </source>
</evidence>
<sequence length="153" mass="17980">MLRKAYGDDAMKQNQTFMRHKRFRKGQESVNNDDRSGCPSTSHTDDSVQKVRQVLEKDQRLSVRMIAEECGIPKTIAHHILMNDLKVRKVCTKIVRKVLTSEMKEELLLKCQEVHEHYDTDPDFLDRVITGDETWIFEYDPESKLQSSEWHTT</sequence>
<organism evidence="2 3">
    <name type="scientific">Amblyomma americanum</name>
    <name type="common">Lone star tick</name>
    <dbReference type="NCBI Taxonomy" id="6943"/>
    <lineage>
        <taxon>Eukaryota</taxon>
        <taxon>Metazoa</taxon>
        <taxon>Ecdysozoa</taxon>
        <taxon>Arthropoda</taxon>
        <taxon>Chelicerata</taxon>
        <taxon>Arachnida</taxon>
        <taxon>Acari</taxon>
        <taxon>Parasitiformes</taxon>
        <taxon>Ixodida</taxon>
        <taxon>Ixodoidea</taxon>
        <taxon>Ixodidae</taxon>
        <taxon>Amblyomminae</taxon>
        <taxon>Amblyomma</taxon>
    </lineage>
</organism>
<dbReference type="EMBL" id="JARKHS020004075">
    <property type="protein sequence ID" value="KAK8784948.1"/>
    <property type="molecule type" value="Genomic_DNA"/>
</dbReference>
<dbReference type="PANTHER" id="PTHR46060">
    <property type="entry name" value="MARINER MOS1 TRANSPOSASE-LIKE PROTEIN"/>
    <property type="match status" value="1"/>
</dbReference>
<name>A0AAQ4FE88_AMBAM</name>